<name>A0ACB9WIP6_CHAAC</name>
<reference evidence="1" key="1">
    <citation type="submission" date="2022-05" db="EMBL/GenBank/DDBJ databases">
        <title>Chromosome-level genome of Chaenocephalus aceratus.</title>
        <authorList>
            <person name="Park H."/>
        </authorList>
    </citation>
    <scope>NUCLEOTIDE SEQUENCE</scope>
    <source>
        <strain evidence="1">KU_202001</strain>
    </source>
</reference>
<keyword evidence="2" id="KW-1185">Reference proteome</keyword>
<comment type="caution">
    <text evidence="1">The sequence shown here is derived from an EMBL/GenBank/DDBJ whole genome shotgun (WGS) entry which is preliminary data.</text>
</comment>
<dbReference type="EMBL" id="CM043806">
    <property type="protein sequence ID" value="KAI4813093.1"/>
    <property type="molecule type" value="Genomic_DNA"/>
</dbReference>
<evidence type="ECO:0000313" key="1">
    <source>
        <dbReference type="EMBL" id="KAI4813093.1"/>
    </source>
</evidence>
<protein>
    <submittedName>
        <fullName evidence="1">Uncharacterized protein</fullName>
    </submittedName>
</protein>
<dbReference type="Proteomes" id="UP001057452">
    <property type="component" value="Chromosome 22"/>
</dbReference>
<feature type="non-terminal residue" evidence="1">
    <location>
        <position position="125"/>
    </location>
</feature>
<feature type="non-terminal residue" evidence="1">
    <location>
        <position position="1"/>
    </location>
</feature>
<proteinExistence type="predicted"/>
<accession>A0ACB9WIP6</accession>
<gene>
    <name evidence="1" type="ORF">KUCAC02_024441</name>
</gene>
<evidence type="ECO:0000313" key="2">
    <source>
        <dbReference type="Proteomes" id="UP001057452"/>
    </source>
</evidence>
<organism evidence="1 2">
    <name type="scientific">Chaenocephalus aceratus</name>
    <name type="common">Blackfin icefish</name>
    <name type="synonym">Chaenichthys aceratus</name>
    <dbReference type="NCBI Taxonomy" id="36190"/>
    <lineage>
        <taxon>Eukaryota</taxon>
        <taxon>Metazoa</taxon>
        <taxon>Chordata</taxon>
        <taxon>Craniata</taxon>
        <taxon>Vertebrata</taxon>
        <taxon>Euteleostomi</taxon>
        <taxon>Actinopterygii</taxon>
        <taxon>Neopterygii</taxon>
        <taxon>Teleostei</taxon>
        <taxon>Neoteleostei</taxon>
        <taxon>Acanthomorphata</taxon>
        <taxon>Eupercaria</taxon>
        <taxon>Perciformes</taxon>
        <taxon>Notothenioidei</taxon>
        <taxon>Channichthyidae</taxon>
        <taxon>Chaenocephalus</taxon>
    </lineage>
</organism>
<sequence>QLLAFPADLALNSLNLPAESRNWATRGILCETGKAQRGRVDSGRKKREGGPLVCGERVVELSGDGGREPLQLFGLDNNGCGSSVVTFHQQQRWMAAIVGCKERNELPRISRADRVQVLSAESCNV</sequence>